<dbReference type="OrthoDB" id="361494at2759"/>
<name>A0A1G4JS69_9SACH</name>
<evidence type="ECO:0000256" key="1">
    <source>
        <dbReference type="PROSITE-ProRule" id="PRU00221"/>
    </source>
</evidence>
<proteinExistence type="predicted"/>
<dbReference type="Proteomes" id="UP000190274">
    <property type="component" value="Chromosome G"/>
</dbReference>
<dbReference type="Gene3D" id="2.130.10.10">
    <property type="entry name" value="YVTN repeat-like/Quinoprotein amine dehydrogenase"/>
    <property type="match status" value="1"/>
</dbReference>
<sequence>MTYYTPPNVFRQPAITKRKHNENPALRLGTHRKSWQTDTTRLESPLLRKVSGDMNDYYTTQQLHSEFWTLPQNNEGFNYFSSLSSTDGVILTSNMRSKDNLQMLTLKADQENVHLAELQTISVPGAPITTASLFPSHYAAAKQPLEHDRMLCSGHQDGVVNLISTSEADGNAKVIKRFNQTKYLKATQPESIDSWLQSKRSSPIRQIDGWNDKGFISIINESLFIYDFNQHKLPLYLQSFTGLEALQVNTKNPHLLSLVGSKFGSSGLSLLDLRCGSRSGVLYSPDTNRNSMNSVSTACSWLDEYTVANAIGDSVKVWDIRSSGSKCTVRGHKGSIKSLKFHQESQRLYTSDDQNCTIAWDLRDISNVSECRLATGFQSICENEISQVKQCGNVVLSPDTSANFRPSDSAESRVSGFTLLDLHYEGSLLTLDSRELGLHTIKNVEKPFVPPRNPRRLQPSLETNMLESDSTMNQESIISQSDNISETTVDVEEFSTPAKNEVASPILIQDHNHKAQSTSIYSLKDFDLSGSTIYNDHIIHEDILL</sequence>
<dbReference type="GO" id="GO:0031683">
    <property type="term" value="F:G-protein beta/gamma-subunit complex binding"/>
    <property type="evidence" value="ECO:0007669"/>
    <property type="project" value="EnsemblFungi"/>
</dbReference>
<keyword evidence="1" id="KW-0853">WD repeat</keyword>
<dbReference type="InterPro" id="IPR015943">
    <property type="entry name" value="WD40/YVTN_repeat-like_dom_sf"/>
</dbReference>
<dbReference type="AlphaFoldDB" id="A0A1G4JS69"/>
<organism evidence="2 3">
    <name type="scientific">Lachancea dasiensis</name>
    <dbReference type="NCBI Taxonomy" id="1072105"/>
    <lineage>
        <taxon>Eukaryota</taxon>
        <taxon>Fungi</taxon>
        <taxon>Dikarya</taxon>
        <taxon>Ascomycota</taxon>
        <taxon>Saccharomycotina</taxon>
        <taxon>Saccharomycetes</taxon>
        <taxon>Saccharomycetales</taxon>
        <taxon>Saccharomycetaceae</taxon>
        <taxon>Lachancea</taxon>
    </lineage>
</organism>
<evidence type="ECO:0000313" key="3">
    <source>
        <dbReference type="Proteomes" id="UP000190274"/>
    </source>
</evidence>
<evidence type="ECO:0000313" key="2">
    <source>
        <dbReference type="EMBL" id="SCU93599.1"/>
    </source>
</evidence>
<protein>
    <submittedName>
        <fullName evidence="2">LADA_0G03972g1_1</fullName>
    </submittedName>
</protein>
<dbReference type="GO" id="GO:0000920">
    <property type="term" value="P:septum digestion after cytokinesis"/>
    <property type="evidence" value="ECO:0007669"/>
    <property type="project" value="EnsemblFungi"/>
</dbReference>
<keyword evidence="3" id="KW-1185">Reference proteome</keyword>
<accession>A0A1G4JS69</accession>
<gene>
    <name evidence="2" type="ORF">LADA_0G03972G</name>
</gene>
<dbReference type="SMART" id="SM00320">
    <property type="entry name" value="WD40"/>
    <property type="match status" value="2"/>
</dbReference>
<feature type="repeat" description="WD" evidence="1">
    <location>
        <begin position="329"/>
        <end position="370"/>
    </location>
</feature>
<dbReference type="GO" id="GO:0010969">
    <property type="term" value="P:regulation of pheromone-dependent signal transduction involved in conjugation with cellular fusion"/>
    <property type="evidence" value="ECO:0007669"/>
    <property type="project" value="EnsemblFungi"/>
</dbReference>
<dbReference type="EMBL" id="LT598457">
    <property type="protein sequence ID" value="SCU93599.1"/>
    <property type="molecule type" value="Genomic_DNA"/>
</dbReference>
<dbReference type="SUPFAM" id="SSF50978">
    <property type="entry name" value="WD40 repeat-like"/>
    <property type="match status" value="1"/>
</dbReference>
<dbReference type="InterPro" id="IPR036322">
    <property type="entry name" value="WD40_repeat_dom_sf"/>
</dbReference>
<dbReference type="InterPro" id="IPR001680">
    <property type="entry name" value="WD40_rpt"/>
</dbReference>
<reference evidence="3" key="1">
    <citation type="submission" date="2016-03" db="EMBL/GenBank/DDBJ databases">
        <authorList>
            <person name="Devillers H."/>
        </authorList>
    </citation>
    <scope>NUCLEOTIDE SEQUENCE [LARGE SCALE GENOMIC DNA]</scope>
</reference>
<dbReference type="PROSITE" id="PS50082">
    <property type="entry name" value="WD_REPEATS_2"/>
    <property type="match status" value="1"/>
</dbReference>
<dbReference type="GO" id="GO:0001403">
    <property type="term" value="P:invasive growth in response to glucose limitation"/>
    <property type="evidence" value="ECO:0007669"/>
    <property type="project" value="EnsemblFungi"/>
</dbReference>
<dbReference type="STRING" id="1266660.A0A1G4JS69"/>